<organism evidence="1 2">
    <name type="scientific">Baia soyae</name>
    <dbReference type="NCBI Taxonomy" id="1544746"/>
    <lineage>
        <taxon>Bacteria</taxon>
        <taxon>Bacillati</taxon>
        <taxon>Bacillota</taxon>
        <taxon>Bacilli</taxon>
        <taxon>Bacillales</taxon>
        <taxon>Thermoactinomycetaceae</taxon>
        <taxon>Baia</taxon>
    </lineage>
</organism>
<sequence>MMIIQIKGDTHFTINIDPGVWIFDERRFPIEPNGLGMFLRPFLLNSEPKEGAHTAIIHRRDGENISLSYEEILNSYFCFALDGKPLHESQGGPALLYLKNQDQKSQPIDSIQTIEIVSS</sequence>
<dbReference type="Proteomes" id="UP000294746">
    <property type="component" value="Unassembled WGS sequence"/>
</dbReference>
<protein>
    <submittedName>
        <fullName evidence="1">Uncharacterized protein</fullName>
    </submittedName>
</protein>
<name>A0A4R2RPD4_9BACL</name>
<evidence type="ECO:0000313" key="1">
    <source>
        <dbReference type="EMBL" id="TCP64908.1"/>
    </source>
</evidence>
<proteinExistence type="predicted"/>
<comment type="caution">
    <text evidence="1">The sequence shown here is derived from an EMBL/GenBank/DDBJ whole genome shotgun (WGS) entry which is preliminary data.</text>
</comment>
<gene>
    <name evidence="1" type="ORF">EDD57_13616</name>
</gene>
<keyword evidence="2" id="KW-1185">Reference proteome</keyword>
<accession>A0A4R2RPD4</accession>
<reference evidence="1 2" key="1">
    <citation type="submission" date="2019-03" db="EMBL/GenBank/DDBJ databases">
        <title>Genomic Encyclopedia of Type Strains, Phase IV (KMG-IV): sequencing the most valuable type-strain genomes for metagenomic binning, comparative biology and taxonomic classification.</title>
        <authorList>
            <person name="Goeker M."/>
        </authorList>
    </citation>
    <scope>NUCLEOTIDE SEQUENCE [LARGE SCALE GENOMIC DNA]</scope>
    <source>
        <strain evidence="1 2">DSM 46831</strain>
    </source>
</reference>
<dbReference type="EMBL" id="SLXV01000036">
    <property type="protein sequence ID" value="TCP64908.1"/>
    <property type="molecule type" value="Genomic_DNA"/>
</dbReference>
<dbReference type="AlphaFoldDB" id="A0A4R2RPD4"/>
<evidence type="ECO:0000313" key="2">
    <source>
        <dbReference type="Proteomes" id="UP000294746"/>
    </source>
</evidence>
<dbReference type="RefSeq" id="WP_131849468.1">
    <property type="nucleotide sequence ID" value="NZ_SLXV01000036.1"/>
</dbReference>
<dbReference type="OrthoDB" id="2404998at2"/>